<protein>
    <recommendedName>
        <fullName evidence="4">HEAT repeat domain-containing protein</fullName>
    </recommendedName>
</protein>
<keyword evidence="1" id="KW-0732">Signal</keyword>
<proteinExistence type="predicted"/>
<dbReference type="Proteomes" id="UP000186141">
    <property type="component" value="Unassembled WGS sequence"/>
</dbReference>
<sequence>MLRLIVLAWLVLSTGAFAQVVTVRSGEHDGFTRLVLTFPEPAGWDFGRTGDGYGFRTRQPRWRYDISTVFSLIPRDRLAALWVDPDSGVLRLGLACPCHAIATPFRPGIVVVDIRPGPPPPGSPFEQVLDNAGRDMPHLTQRTALRPRERPRDFRPLPAPALPAWHLAADKGADPSLVPNLALDPDPRAAVLKERLLRELSRGIAAGSLSPMATIPATPPPTAKTPEVDVGQPPPGGTQLRVLPHDATALAGLSDTGRACVPDDQLDIPAWGADAPPADQIARLRAGLSGEFDRADTSRILQLARLYVHLGFGAETRSLLAAWNLDGADHSLLDTLGILVDGGLAERGFDGMASCNGRAALWAVLASPHLPHKDATNTAAVLRAFSELPLGLRRTLGVSLADRFLAAGDSATARSIRDAISRATDREDGPVGLIDAGLDRQSGAAVQAEAKLIQVARHDTTLAPRARADLIDSRIRRGETPDPDTIAELEALMREQRGSADEPALRRALAQSLVLTGNAQRAFSELAGGDPSLAAHLWSLLTERGDGMDLVEQALTAGDSAQQLLPSVRQSVARRLIANGFPDATGNWLSGLPEPGAALLRAEAALAMRDGRAALRELAGLSDADSNRLRAGAFELVGNLDEAQQAWEDAGDPAQAARVRFLARHWRDLDPSDDSTIAELLSAALAPAPEGLAAIGLADGQSLLDASRATRQAADGLLRDMPVP</sequence>
<keyword evidence="3" id="KW-1185">Reference proteome</keyword>
<reference evidence="2 3" key="1">
    <citation type="submission" date="2017-01" db="EMBL/GenBank/DDBJ databases">
        <authorList>
            <person name="Mah S.A."/>
            <person name="Swanson W.J."/>
            <person name="Moy G.W."/>
            <person name="Vacquier V.D."/>
        </authorList>
    </citation>
    <scope>NUCLEOTIDE SEQUENCE [LARGE SCALE GENOMIC DNA]</scope>
    <source>
        <strain evidence="2 3">DSM 26375</strain>
    </source>
</reference>
<dbReference type="EMBL" id="FTOT01000002">
    <property type="protein sequence ID" value="SIS78020.1"/>
    <property type="molecule type" value="Genomic_DNA"/>
</dbReference>
<evidence type="ECO:0000313" key="2">
    <source>
        <dbReference type="EMBL" id="SIS78020.1"/>
    </source>
</evidence>
<name>A0A1N7LW17_9RHOB</name>
<feature type="chain" id="PRO_5012658952" description="HEAT repeat domain-containing protein" evidence="1">
    <location>
        <begin position="19"/>
        <end position="724"/>
    </location>
</feature>
<gene>
    <name evidence="2" type="ORF">SAMN05421774_102210</name>
</gene>
<evidence type="ECO:0000256" key="1">
    <source>
        <dbReference type="SAM" id="SignalP"/>
    </source>
</evidence>
<feature type="signal peptide" evidence="1">
    <location>
        <begin position="1"/>
        <end position="18"/>
    </location>
</feature>
<dbReference type="AlphaFoldDB" id="A0A1N7LW17"/>
<evidence type="ECO:0000313" key="3">
    <source>
        <dbReference type="Proteomes" id="UP000186141"/>
    </source>
</evidence>
<evidence type="ECO:0008006" key="4">
    <source>
        <dbReference type="Google" id="ProtNLM"/>
    </source>
</evidence>
<accession>A0A1N7LW17</accession>
<organism evidence="2 3">
    <name type="scientific">Gemmobacter megaterium</name>
    <dbReference type="NCBI Taxonomy" id="1086013"/>
    <lineage>
        <taxon>Bacteria</taxon>
        <taxon>Pseudomonadati</taxon>
        <taxon>Pseudomonadota</taxon>
        <taxon>Alphaproteobacteria</taxon>
        <taxon>Rhodobacterales</taxon>
        <taxon>Paracoccaceae</taxon>
        <taxon>Gemmobacter</taxon>
    </lineage>
</organism>
<dbReference type="OrthoDB" id="7847197at2"/>
<dbReference type="STRING" id="1086013.SAMN05421774_102210"/>
<dbReference type="RefSeq" id="WP_076529423.1">
    <property type="nucleotide sequence ID" value="NZ_BMEH01000002.1"/>
</dbReference>